<dbReference type="Proteomes" id="UP000281553">
    <property type="component" value="Unassembled WGS sequence"/>
</dbReference>
<evidence type="ECO:0000313" key="2">
    <source>
        <dbReference type="Proteomes" id="UP000281553"/>
    </source>
</evidence>
<name>A0A3P7MWJ9_DIBLA</name>
<proteinExistence type="predicted"/>
<organism evidence="1 2">
    <name type="scientific">Dibothriocephalus latus</name>
    <name type="common">Fish tapeworm</name>
    <name type="synonym">Diphyllobothrium latum</name>
    <dbReference type="NCBI Taxonomy" id="60516"/>
    <lineage>
        <taxon>Eukaryota</taxon>
        <taxon>Metazoa</taxon>
        <taxon>Spiralia</taxon>
        <taxon>Lophotrochozoa</taxon>
        <taxon>Platyhelminthes</taxon>
        <taxon>Cestoda</taxon>
        <taxon>Eucestoda</taxon>
        <taxon>Diphyllobothriidea</taxon>
        <taxon>Diphyllobothriidae</taxon>
        <taxon>Dibothriocephalus</taxon>
    </lineage>
</organism>
<protein>
    <submittedName>
        <fullName evidence="1">Uncharacterized protein</fullName>
    </submittedName>
</protein>
<gene>
    <name evidence="1" type="ORF">DILT_LOCUS14922</name>
</gene>
<evidence type="ECO:0000313" key="1">
    <source>
        <dbReference type="EMBL" id="VDN27008.1"/>
    </source>
</evidence>
<reference evidence="1 2" key="1">
    <citation type="submission" date="2018-11" db="EMBL/GenBank/DDBJ databases">
        <authorList>
            <consortium name="Pathogen Informatics"/>
        </authorList>
    </citation>
    <scope>NUCLEOTIDE SEQUENCE [LARGE SCALE GENOMIC DNA]</scope>
</reference>
<dbReference type="EMBL" id="UYRU01076500">
    <property type="protein sequence ID" value="VDN27008.1"/>
    <property type="molecule type" value="Genomic_DNA"/>
</dbReference>
<dbReference type="AlphaFoldDB" id="A0A3P7MWJ9"/>
<keyword evidence="2" id="KW-1185">Reference proteome</keyword>
<accession>A0A3P7MWJ9</accession>
<sequence>MQEVDLRISDVSELEKKLVEAMQQYHDLMSRAPAPQAPTYGAYLPQKPIPPAYGTPPPMATAYQVGCLNALLSRAFFAIMLHP</sequence>